<comment type="caution">
    <text evidence="4">The sequence shown here is derived from an EMBL/GenBank/DDBJ whole genome shotgun (WGS) entry which is preliminary data.</text>
</comment>
<feature type="domain" description="Phytase-like" evidence="3">
    <location>
        <begin position="198"/>
        <end position="304"/>
    </location>
</feature>
<evidence type="ECO:0000256" key="1">
    <source>
        <dbReference type="SAM" id="Phobius"/>
    </source>
</evidence>
<feature type="transmembrane region" description="Helical" evidence="1">
    <location>
        <begin position="75"/>
        <end position="97"/>
    </location>
</feature>
<evidence type="ECO:0000313" key="5">
    <source>
        <dbReference type="Proteomes" id="UP000319731"/>
    </source>
</evidence>
<evidence type="ECO:0000259" key="3">
    <source>
        <dbReference type="Pfam" id="PF13449"/>
    </source>
</evidence>
<keyword evidence="1" id="KW-1133">Transmembrane helix</keyword>
<accession>A0A507BVD4</accession>
<organism evidence="4 5">
    <name type="scientific">Synchytrium microbalum</name>
    <dbReference type="NCBI Taxonomy" id="1806994"/>
    <lineage>
        <taxon>Eukaryota</taxon>
        <taxon>Fungi</taxon>
        <taxon>Fungi incertae sedis</taxon>
        <taxon>Chytridiomycota</taxon>
        <taxon>Chytridiomycota incertae sedis</taxon>
        <taxon>Chytridiomycetes</taxon>
        <taxon>Synchytriales</taxon>
        <taxon>Synchytriaceae</taxon>
        <taxon>Synchytrium</taxon>
    </lineage>
</organism>
<proteinExistence type="predicted"/>
<dbReference type="InterPro" id="IPR027372">
    <property type="entry name" value="Phytase-like_dom"/>
</dbReference>
<dbReference type="EMBL" id="QEAO01000050">
    <property type="protein sequence ID" value="TPX31131.1"/>
    <property type="molecule type" value="Genomic_DNA"/>
</dbReference>
<dbReference type="OrthoDB" id="2150742at2759"/>
<keyword evidence="5" id="KW-1185">Reference proteome</keyword>
<evidence type="ECO:0000313" key="4">
    <source>
        <dbReference type="EMBL" id="TPX31131.1"/>
    </source>
</evidence>
<evidence type="ECO:0000256" key="2">
    <source>
        <dbReference type="SAM" id="SignalP"/>
    </source>
</evidence>
<gene>
    <name evidence="4" type="ORF">SmJEL517_g05470</name>
</gene>
<keyword evidence="1" id="KW-0812">Transmembrane</keyword>
<feature type="chain" id="PRO_5021404373" description="Phytase-like domain-containing protein" evidence="2">
    <location>
        <begin position="26"/>
        <end position="464"/>
    </location>
</feature>
<dbReference type="Proteomes" id="UP000319731">
    <property type="component" value="Unassembled WGS sequence"/>
</dbReference>
<dbReference type="AlphaFoldDB" id="A0A507BVD4"/>
<reference evidence="4 5" key="1">
    <citation type="journal article" date="2019" name="Sci. Rep.">
        <title>Comparative genomics of chytrid fungi reveal insights into the obligate biotrophic and pathogenic lifestyle of Synchytrium endobioticum.</title>
        <authorList>
            <person name="van de Vossenberg B.T.L.H."/>
            <person name="Warris S."/>
            <person name="Nguyen H.D.T."/>
            <person name="van Gent-Pelzer M.P.E."/>
            <person name="Joly D.L."/>
            <person name="van de Geest H.C."/>
            <person name="Bonants P.J.M."/>
            <person name="Smith D.S."/>
            <person name="Levesque C.A."/>
            <person name="van der Lee T.A.J."/>
        </authorList>
    </citation>
    <scope>NUCLEOTIDE SEQUENCE [LARGE SCALE GENOMIC DNA]</scope>
    <source>
        <strain evidence="4 5">JEL517</strain>
    </source>
</reference>
<keyword evidence="2" id="KW-0732">Signal</keyword>
<sequence length="464" mass="51095">MAKVSSIKYVFGLILLLASITTSQTTNTTANSNTLATDQYLSSKVIFRNPPAEARYHDSDSLPANDDEPSNSGTIAVSAIAGCIFAIALLVAAITCLSNRGSRFCMRIQQGRRDDRDVRLTEDVTGLSGRAVNSSSSSAVCVHEMGVIEEEVLPSYSLIDQRKFGSGNMRTVQFFVAPDTQCSGTSIAGHLPAKFEPSDLAWDPKNQTLYVVSDNGKLAAVDVDGNLLHQWKVQKKLDLEGLTIVKNRTEFVYLGVEYPAEIIEFNIVEGLITRRWLIQDVFDQYPSTTTDQNAGLEALVYVPSPMSDGYMYAGRQADTKVFMFDIMPPYSSPSAPLKFRGIINPPGPSEDLSSMHVYKTTLFFVYDTAQRIVGVDLADPKWLPKATDEITVLDAKQETPLGILNTNIRGFEGFALTNKYAFLAVDAKDRKDLLRFSLAVFWSCFSSDGDGKVLAARSSWEEMQ</sequence>
<dbReference type="GeneID" id="42006693"/>
<feature type="signal peptide" evidence="2">
    <location>
        <begin position="1"/>
        <end position="25"/>
    </location>
</feature>
<dbReference type="Pfam" id="PF13449">
    <property type="entry name" value="Phytase-like"/>
    <property type="match status" value="1"/>
</dbReference>
<keyword evidence="1" id="KW-0472">Membrane</keyword>
<dbReference type="RefSeq" id="XP_031022637.1">
    <property type="nucleotide sequence ID" value="XM_031171396.1"/>
</dbReference>
<name>A0A507BVD4_9FUNG</name>
<dbReference type="SUPFAM" id="SSF75011">
    <property type="entry name" value="3-carboxy-cis,cis-mucoante lactonizing enzyme"/>
    <property type="match status" value="1"/>
</dbReference>
<protein>
    <recommendedName>
        <fullName evidence="3">Phytase-like domain-containing protein</fullName>
    </recommendedName>
</protein>